<dbReference type="PROSITE" id="PS50005">
    <property type="entry name" value="TPR"/>
    <property type="match status" value="2"/>
</dbReference>
<evidence type="ECO:0000313" key="4">
    <source>
        <dbReference type="EMBL" id="KEQ26064.1"/>
    </source>
</evidence>
<feature type="repeat" description="TPR" evidence="3">
    <location>
        <begin position="37"/>
        <end position="70"/>
    </location>
</feature>
<dbReference type="SMART" id="SM00028">
    <property type="entry name" value="TPR"/>
    <property type="match status" value="3"/>
</dbReference>
<dbReference type="Pfam" id="PF13432">
    <property type="entry name" value="TPR_16"/>
    <property type="match status" value="1"/>
</dbReference>
<proteinExistence type="predicted"/>
<dbReference type="InterPro" id="IPR011990">
    <property type="entry name" value="TPR-like_helical_dom_sf"/>
</dbReference>
<evidence type="ECO:0000256" key="2">
    <source>
        <dbReference type="ARBA" id="ARBA00022803"/>
    </source>
</evidence>
<dbReference type="Proteomes" id="UP000028123">
    <property type="component" value="Unassembled WGS sequence"/>
</dbReference>
<evidence type="ECO:0000256" key="3">
    <source>
        <dbReference type="PROSITE-ProRule" id="PRU00339"/>
    </source>
</evidence>
<keyword evidence="1" id="KW-0677">Repeat</keyword>
<dbReference type="PANTHER" id="PTHR44858">
    <property type="entry name" value="TETRATRICOPEPTIDE REPEAT PROTEIN 6"/>
    <property type="match status" value="1"/>
</dbReference>
<dbReference type="OrthoDB" id="2658522at2"/>
<dbReference type="AlphaFoldDB" id="A0A081P5U1"/>
<accession>A0A081P5U1</accession>
<dbReference type="InterPro" id="IPR019734">
    <property type="entry name" value="TPR_rpt"/>
</dbReference>
<keyword evidence="5" id="KW-1185">Reference proteome</keyword>
<feature type="repeat" description="TPR" evidence="3">
    <location>
        <begin position="118"/>
        <end position="151"/>
    </location>
</feature>
<comment type="caution">
    <text evidence="4">The sequence shown here is derived from an EMBL/GenBank/DDBJ whole genome shotgun (WGS) entry which is preliminary data.</text>
</comment>
<dbReference type="Pfam" id="PF14559">
    <property type="entry name" value="TPR_19"/>
    <property type="match status" value="1"/>
</dbReference>
<organism evidence="4 5">
    <name type="scientific">Paenibacillus tyrfis</name>
    <dbReference type="NCBI Taxonomy" id="1501230"/>
    <lineage>
        <taxon>Bacteria</taxon>
        <taxon>Bacillati</taxon>
        <taxon>Bacillota</taxon>
        <taxon>Bacilli</taxon>
        <taxon>Bacillales</taxon>
        <taxon>Paenibacillaceae</taxon>
        <taxon>Paenibacillus</taxon>
    </lineage>
</organism>
<evidence type="ECO:0000313" key="5">
    <source>
        <dbReference type="Proteomes" id="UP000028123"/>
    </source>
</evidence>
<dbReference type="Gene3D" id="1.25.40.10">
    <property type="entry name" value="Tetratricopeptide repeat domain"/>
    <property type="match status" value="2"/>
</dbReference>
<dbReference type="EMBL" id="JNVM01000008">
    <property type="protein sequence ID" value="KEQ26064.1"/>
    <property type="molecule type" value="Genomic_DNA"/>
</dbReference>
<dbReference type="SUPFAM" id="SSF48452">
    <property type="entry name" value="TPR-like"/>
    <property type="match status" value="1"/>
</dbReference>
<dbReference type="PANTHER" id="PTHR44858:SF1">
    <property type="entry name" value="UDP-N-ACETYLGLUCOSAMINE--PEPTIDE N-ACETYLGLUCOSAMINYLTRANSFERASE SPINDLY-RELATED"/>
    <property type="match status" value="1"/>
</dbReference>
<keyword evidence="2 3" id="KW-0802">TPR repeat</keyword>
<dbReference type="InterPro" id="IPR050498">
    <property type="entry name" value="Ycf3"/>
</dbReference>
<evidence type="ECO:0000256" key="1">
    <source>
        <dbReference type="ARBA" id="ARBA00022737"/>
    </source>
</evidence>
<protein>
    <submittedName>
        <fullName evidence="4">Uncharacterized protein</fullName>
    </submittedName>
</protein>
<reference evidence="4 5" key="1">
    <citation type="submission" date="2014-06" db="EMBL/GenBank/DDBJ databases">
        <title>Draft genome sequence of Paenibacillus sp. MSt1.</title>
        <authorList>
            <person name="Aw Y.K."/>
            <person name="Ong K.S."/>
            <person name="Gan H.M."/>
            <person name="Lee S.M."/>
        </authorList>
    </citation>
    <scope>NUCLEOTIDE SEQUENCE [LARGE SCALE GENOMIC DNA]</scope>
    <source>
        <strain evidence="4 5">MSt1</strain>
    </source>
</reference>
<sequence length="173" mass="19976">MKGEEAIKKAYESILNHDFEQAIAWFERAIATNPECAAYHYKLSITYARSGKLDKAAAHASQAVRLEPKDEHYTFHLQHLQARQMTLQAEKLFEESDERLWLAVSLLQQAVMLDPLSQEAFLLLGIAYCRLREFAPAVQAIQELLKLDPQHSIGLRLLADYRQKWKEYMSVTL</sequence>
<name>A0A081P5U1_9BACL</name>
<dbReference type="eggNOG" id="COG4235">
    <property type="taxonomic scope" value="Bacteria"/>
</dbReference>
<gene>
    <name evidence="4" type="ORF">ET33_36390</name>
</gene>
<dbReference type="RefSeq" id="WP_036680601.1">
    <property type="nucleotide sequence ID" value="NZ_FYEP01000018.1"/>
</dbReference>